<reference evidence="1 2" key="1">
    <citation type="submission" date="2019-09" db="EMBL/GenBank/DDBJ databases">
        <title>Segnochrobactrum spirostomi gen. nov., sp. nov., isolated from the ciliate Spirostomum cf. yagiui and description of a novel family, Segnochrobactraceae fam. nov. within the order Rhizobiales of the class Alphaproteobacteria.</title>
        <authorList>
            <person name="Akter S."/>
            <person name="Shazib S.U.A."/>
            <person name="Shin M.K."/>
        </authorList>
    </citation>
    <scope>NUCLEOTIDE SEQUENCE [LARGE SCALE GENOMIC DNA]</scope>
    <source>
        <strain evidence="1 2">Sp-1</strain>
    </source>
</reference>
<organism evidence="1 2">
    <name type="scientific">Segnochrobactrum spirostomi</name>
    <dbReference type="NCBI Taxonomy" id="2608987"/>
    <lineage>
        <taxon>Bacteria</taxon>
        <taxon>Pseudomonadati</taxon>
        <taxon>Pseudomonadota</taxon>
        <taxon>Alphaproteobacteria</taxon>
        <taxon>Hyphomicrobiales</taxon>
        <taxon>Segnochrobactraceae</taxon>
        <taxon>Segnochrobactrum</taxon>
    </lineage>
</organism>
<accession>A0A6A7Y506</accession>
<evidence type="ECO:0000313" key="1">
    <source>
        <dbReference type="EMBL" id="MQT14253.1"/>
    </source>
</evidence>
<name>A0A6A7Y506_9HYPH</name>
<keyword evidence="2" id="KW-1185">Reference proteome</keyword>
<dbReference type="AlphaFoldDB" id="A0A6A7Y506"/>
<proteinExistence type="predicted"/>
<sequence>MLRGWIIEALVALGGSGTVVDVARHIWENHETELRASGDLFYKWQYEMRWVGRSLVEDKIIIKQSRPRLWILR</sequence>
<comment type="caution">
    <text evidence="1">The sequence shown here is derived from an EMBL/GenBank/DDBJ whole genome shotgun (WGS) entry which is preliminary data.</text>
</comment>
<dbReference type="EMBL" id="VWNA01000001">
    <property type="protein sequence ID" value="MQT14253.1"/>
    <property type="molecule type" value="Genomic_DNA"/>
</dbReference>
<dbReference type="Proteomes" id="UP000332515">
    <property type="component" value="Unassembled WGS sequence"/>
</dbReference>
<protein>
    <submittedName>
        <fullName evidence="1">Uncharacterized protein</fullName>
    </submittedName>
</protein>
<evidence type="ECO:0000313" key="2">
    <source>
        <dbReference type="Proteomes" id="UP000332515"/>
    </source>
</evidence>
<gene>
    <name evidence="1" type="ORF">F0357_16695</name>
</gene>